<gene>
    <name evidence="1" type="primary">SGK2_1</name>
    <name evidence="1" type="ORF">H4S07_001410</name>
</gene>
<name>A0ACC1LPC4_9FUNG</name>
<dbReference type="Proteomes" id="UP001140096">
    <property type="component" value="Unassembled WGS sequence"/>
</dbReference>
<comment type="caution">
    <text evidence="1">The sequence shown here is derived from an EMBL/GenBank/DDBJ whole genome shotgun (WGS) entry which is preliminary data.</text>
</comment>
<dbReference type="EC" id="2.7.11.1" evidence="1"/>
<evidence type="ECO:0000313" key="1">
    <source>
        <dbReference type="EMBL" id="KAJ2812422.1"/>
    </source>
</evidence>
<reference evidence="1" key="1">
    <citation type="submission" date="2022-07" db="EMBL/GenBank/DDBJ databases">
        <title>Phylogenomic reconstructions and comparative analyses of Kickxellomycotina fungi.</title>
        <authorList>
            <person name="Reynolds N.K."/>
            <person name="Stajich J.E."/>
            <person name="Barry K."/>
            <person name="Grigoriev I.V."/>
            <person name="Crous P."/>
            <person name="Smith M.E."/>
        </authorList>
    </citation>
    <scope>NUCLEOTIDE SEQUENCE</scope>
    <source>
        <strain evidence="1">CBS 102833</strain>
    </source>
</reference>
<organism evidence="1 2">
    <name type="scientific">Coemansia furcata</name>
    <dbReference type="NCBI Taxonomy" id="417177"/>
    <lineage>
        <taxon>Eukaryota</taxon>
        <taxon>Fungi</taxon>
        <taxon>Fungi incertae sedis</taxon>
        <taxon>Zoopagomycota</taxon>
        <taxon>Kickxellomycotina</taxon>
        <taxon>Kickxellomycetes</taxon>
        <taxon>Kickxellales</taxon>
        <taxon>Kickxellaceae</taxon>
        <taxon>Coemansia</taxon>
    </lineage>
</organism>
<accession>A0ACC1LPC4</accession>
<proteinExistence type="predicted"/>
<sequence length="1084" mass="118944">MDSSANIPSALRHFLARGAGTQQQQQQQQNNGHYNTYSPQSAASSMTTLQQVAPLQSAQTQSKLTTAKSSSNLRSGGSIGAWLSKYHLRPGGNSNITSNGRAPAVTPPQVAATLAGSANHLPQQQLAGHALAAYITSVESRESSGSSSSAMAGELRMGGLRMGRKRFLVYRILVTGSHSTQWWVGRRYSEFHELHQALRRLFPAKAHFWGELFPSKRLIPGLSSSADSVMQRRERLNAFLRTLTHDPEVCRCETMQGFLRDQPLDIDSISLAERRAAADDIALQKQQGTREPTYSGLQPLMHQSHMAPNRRSVSSGAAMLQHSNNSALYSQHRPPLPESWNKGAAASQATLLHVHPPPPIQQAQPQAREQLERMASMPALKSAGARLNAYDPTAPMPSLPPPGHNIGGGYNTTRMPTQKAPISMPRKTSDPLAYASTAPEKRPNNVAPQSMRKKYGLRRNVLYRNDRIVGPASAGESGAGSTPPLPDTAVTLLDSSSTSRLGGTRISQWDDSLEYVMVDGIPPNDHMDVDLTLRAGSVDSAELDDDDGDDYGTHQSKKSNVTQVRGRNVVALRRAPLGGIEKTRRVLPSDDPALVAAKAQMRGGKRLHAAVPTSTDSADERVPEDNDAETAEGREPAPSGSQKIGLDDFQLLSIIGKGSYGKVMLARYKDTGKVMAIKVISKSKLRGRPNEIRRVMSERKVLERTVRHPFLVGLQCAFQTKEKLFFCLDYVNGGELFFHLQRERRFGENRARFYAAEITSALAYLHGMDVVYRDLKPENCLLDAHGHVRIVDFGLAKDVGPVAWRTEGSALYSVEEGGKTGTFCGTPEYLAPEVLLRQRYGKEVDWYCLGAVLYEMLTGLPPFYHQDNNAMYQRILNEDLRFPSALPPPAACNGTMYAGSGNVAGNGIGRYAQDFVFRMMDRDPQKRLGHGVFGTENIKRHVFFHGIDWGKIYRQEYAPPFVPKVSSIFDLSNIDPEFRNEPIPQSILMEGQVDIIAEAAEAERQAELAMQAQLMAFPSPVTSPSGNRMFSDRSVSKAQTSTLVSNESIMAALAGKRTADVDSTIDAFRGFSFVSPWVDAPDND</sequence>
<evidence type="ECO:0000313" key="2">
    <source>
        <dbReference type="Proteomes" id="UP001140096"/>
    </source>
</evidence>
<protein>
    <submittedName>
        <fullName evidence="1">Serine/threonine-protein kinase Sgk2</fullName>
        <ecNumber evidence="1">2.7.11.1</ecNumber>
    </submittedName>
</protein>
<keyword evidence="1" id="KW-0808">Transferase</keyword>
<keyword evidence="1" id="KW-0418">Kinase</keyword>
<dbReference type="EMBL" id="JANBUP010000227">
    <property type="protein sequence ID" value="KAJ2812422.1"/>
    <property type="molecule type" value="Genomic_DNA"/>
</dbReference>
<keyword evidence="2" id="KW-1185">Reference proteome</keyword>